<evidence type="ECO:0000313" key="3">
    <source>
        <dbReference type="EMBL" id="KAF5743360.1"/>
    </source>
</evidence>
<evidence type="ECO:0000256" key="1">
    <source>
        <dbReference type="SAM" id="SignalP"/>
    </source>
</evidence>
<reference evidence="3 4" key="1">
    <citation type="journal article" date="2020" name="Nat. Commun.">
        <title>Genome of Tripterygium wilfordii and identification of cytochrome P450 involved in triptolide biosynthesis.</title>
        <authorList>
            <person name="Tu L."/>
            <person name="Su P."/>
            <person name="Zhang Z."/>
            <person name="Gao L."/>
            <person name="Wang J."/>
            <person name="Hu T."/>
            <person name="Zhou J."/>
            <person name="Zhang Y."/>
            <person name="Zhao Y."/>
            <person name="Liu Y."/>
            <person name="Song Y."/>
            <person name="Tong Y."/>
            <person name="Lu Y."/>
            <person name="Yang J."/>
            <person name="Xu C."/>
            <person name="Jia M."/>
            <person name="Peters R.J."/>
            <person name="Huang L."/>
            <person name="Gao W."/>
        </authorList>
    </citation>
    <scope>NUCLEOTIDE SEQUENCE [LARGE SCALE GENOMIC DNA]</scope>
    <source>
        <strain evidence="4">cv. XIE 37</strain>
        <tissue evidence="3">Leaf</tissue>
    </source>
</reference>
<dbReference type="Pfam" id="PF04494">
    <property type="entry name" value="TFIID_NTD2"/>
    <property type="match status" value="1"/>
</dbReference>
<gene>
    <name evidence="3" type="ORF">HS088_TW09G01428</name>
</gene>
<keyword evidence="4" id="KW-1185">Reference proteome</keyword>
<feature type="domain" description="TFIID subunit TAF5 NTD2" evidence="2">
    <location>
        <begin position="22"/>
        <end position="60"/>
    </location>
</feature>
<comment type="caution">
    <text evidence="3">The sequence shown here is derived from an EMBL/GenBank/DDBJ whole genome shotgun (WGS) entry which is preliminary data.</text>
</comment>
<sequence>MWDCLFRYLVVKLLIRRWSLLTLRQSSVNIKLCQHSSKLMLQYLHKSESTTMLGIINEHINFQGRTACLYVHMSWRAFCNGLYLSAMCYSLSSISWHFS</sequence>
<feature type="chain" id="PRO_5029518429" description="TFIID subunit TAF5 NTD2 domain-containing protein" evidence="1">
    <location>
        <begin position="21"/>
        <end position="99"/>
    </location>
</feature>
<dbReference type="AlphaFoldDB" id="A0A7J7DAI4"/>
<accession>A0A7J7DAI4</accession>
<dbReference type="InterPro" id="IPR007582">
    <property type="entry name" value="TFIID_NTD2"/>
</dbReference>
<dbReference type="SUPFAM" id="SSF160897">
    <property type="entry name" value="Taf5 N-terminal domain-like"/>
    <property type="match status" value="1"/>
</dbReference>
<organism evidence="3 4">
    <name type="scientific">Tripterygium wilfordii</name>
    <name type="common">Thunder God vine</name>
    <dbReference type="NCBI Taxonomy" id="458696"/>
    <lineage>
        <taxon>Eukaryota</taxon>
        <taxon>Viridiplantae</taxon>
        <taxon>Streptophyta</taxon>
        <taxon>Embryophyta</taxon>
        <taxon>Tracheophyta</taxon>
        <taxon>Spermatophyta</taxon>
        <taxon>Magnoliopsida</taxon>
        <taxon>eudicotyledons</taxon>
        <taxon>Gunneridae</taxon>
        <taxon>Pentapetalae</taxon>
        <taxon>rosids</taxon>
        <taxon>fabids</taxon>
        <taxon>Celastrales</taxon>
        <taxon>Celastraceae</taxon>
        <taxon>Tripterygium</taxon>
    </lineage>
</organism>
<keyword evidence="1" id="KW-0732">Signal</keyword>
<dbReference type="InParanoid" id="A0A7J7DAI4"/>
<feature type="signal peptide" evidence="1">
    <location>
        <begin position="1"/>
        <end position="20"/>
    </location>
</feature>
<proteinExistence type="predicted"/>
<dbReference type="EMBL" id="JAAARO010000009">
    <property type="protein sequence ID" value="KAF5743360.1"/>
    <property type="molecule type" value="Genomic_DNA"/>
</dbReference>
<dbReference type="Gene3D" id="1.25.40.500">
    <property type="entry name" value="TFIID subunit TAF5, NTD2 domain"/>
    <property type="match status" value="1"/>
</dbReference>
<dbReference type="InterPro" id="IPR037264">
    <property type="entry name" value="TFIID_NTD2_sf"/>
</dbReference>
<evidence type="ECO:0000259" key="2">
    <source>
        <dbReference type="Pfam" id="PF04494"/>
    </source>
</evidence>
<protein>
    <recommendedName>
        <fullName evidence="2">TFIID subunit TAF5 NTD2 domain-containing protein</fullName>
    </recommendedName>
</protein>
<evidence type="ECO:0000313" key="4">
    <source>
        <dbReference type="Proteomes" id="UP000593562"/>
    </source>
</evidence>
<name>A0A7J7DAI4_TRIWF</name>
<dbReference type="Proteomes" id="UP000593562">
    <property type="component" value="Unassembled WGS sequence"/>
</dbReference>